<reference evidence="1" key="1">
    <citation type="submission" date="2014-12" db="EMBL/GenBank/DDBJ databases">
        <title>Insight into the proteome of Arion vulgaris.</title>
        <authorList>
            <person name="Aradska J."/>
            <person name="Bulat T."/>
            <person name="Smidak R."/>
            <person name="Sarate P."/>
            <person name="Gangsoo J."/>
            <person name="Sialana F."/>
            <person name="Bilban M."/>
            <person name="Lubec G."/>
        </authorList>
    </citation>
    <scope>NUCLEOTIDE SEQUENCE</scope>
    <source>
        <tissue evidence="1">Skin</tissue>
    </source>
</reference>
<evidence type="ECO:0000313" key="1">
    <source>
        <dbReference type="EMBL" id="CEK86574.1"/>
    </source>
</evidence>
<dbReference type="AlphaFoldDB" id="A0A0B7AZQ9"/>
<sequence length="94" mass="11027">KEEEIIKQDFSKKSEATYQSSWLTPKFTVAEQRRMVSSQILQKPPRINQHEQVYSIKDDTFYCIQTSILYEALPVSLIVADFDFFLVSDKSWVS</sequence>
<gene>
    <name evidence="1" type="primary">ORF154492</name>
</gene>
<feature type="non-terminal residue" evidence="1">
    <location>
        <position position="1"/>
    </location>
</feature>
<proteinExistence type="predicted"/>
<organism evidence="1">
    <name type="scientific">Arion vulgaris</name>
    <dbReference type="NCBI Taxonomy" id="1028688"/>
    <lineage>
        <taxon>Eukaryota</taxon>
        <taxon>Metazoa</taxon>
        <taxon>Spiralia</taxon>
        <taxon>Lophotrochozoa</taxon>
        <taxon>Mollusca</taxon>
        <taxon>Gastropoda</taxon>
        <taxon>Heterobranchia</taxon>
        <taxon>Euthyneura</taxon>
        <taxon>Panpulmonata</taxon>
        <taxon>Eupulmonata</taxon>
        <taxon>Stylommatophora</taxon>
        <taxon>Helicina</taxon>
        <taxon>Arionoidea</taxon>
        <taxon>Arionidae</taxon>
        <taxon>Arion</taxon>
    </lineage>
</organism>
<name>A0A0B7AZQ9_9EUPU</name>
<dbReference type="EMBL" id="HACG01039709">
    <property type="protein sequence ID" value="CEK86574.1"/>
    <property type="molecule type" value="Transcribed_RNA"/>
</dbReference>
<protein>
    <submittedName>
        <fullName evidence="1">Uncharacterized protein</fullName>
    </submittedName>
</protein>
<accession>A0A0B7AZQ9</accession>